<evidence type="ECO:0000313" key="1">
    <source>
        <dbReference type="EMBL" id="QGQ94142.1"/>
    </source>
</evidence>
<name>A0A6B8RF84_9BACL</name>
<organism evidence="1 2">
    <name type="scientific">Paenibacillus psychroresistens</name>
    <dbReference type="NCBI Taxonomy" id="1778678"/>
    <lineage>
        <taxon>Bacteria</taxon>
        <taxon>Bacillati</taxon>
        <taxon>Bacillota</taxon>
        <taxon>Bacilli</taxon>
        <taxon>Bacillales</taxon>
        <taxon>Paenibacillaceae</taxon>
        <taxon>Paenibacillus</taxon>
    </lineage>
</organism>
<sequence length="292" mass="32729">MVHSPIILENSRLRLEIAQPGLFYQGTRFDWTGWVTSVVLDGKHTYMASESLQPNEGTGGLGLCNEFGNLTPVGYSDCAIGEDFPKIGVGLLEKPDDARYNFFRAYGLQPFVVNVEQSDYSIFFEVSPLNSRGYECTLKKTISIKENGLSIQYILHNSGDKTIETDEYNHNFVLVNGNAVGPEYVLRLPFDVSESTAAIDNGILVDGDELRWSNPVDGKFYCLFNKLPVQSQNTWRLTHEPSGVGMQESLNAPLHHLALWGMPHVVSPEMFISILLSPGETMEWTREYSFFA</sequence>
<dbReference type="GO" id="GO:0003824">
    <property type="term" value="F:catalytic activity"/>
    <property type="evidence" value="ECO:0007669"/>
    <property type="project" value="InterPro"/>
</dbReference>
<dbReference type="KEGG" id="ppsc:EHS13_04085"/>
<dbReference type="SUPFAM" id="SSF74650">
    <property type="entry name" value="Galactose mutarotase-like"/>
    <property type="match status" value="1"/>
</dbReference>
<dbReference type="RefSeq" id="WP_155699141.1">
    <property type="nucleotide sequence ID" value="NZ_CP034235.1"/>
</dbReference>
<dbReference type="InterPro" id="IPR014718">
    <property type="entry name" value="GH-type_carb-bd"/>
</dbReference>
<gene>
    <name evidence="1" type="ORF">EHS13_04085</name>
</gene>
<dbReference type="OrthoDB" id="5621785at2"/>
<evidence type="ECO:0008006" key="3">
    <source>
        <dbReference type="Google" id="ProtNLM"/>
    </source>
</evidence>
<dbReference type="GO" id="GO:0030246">
    <property type="term" value="F:carbohydrate binding"/>
    <property type="evidence" value="ECO:0007669"/>
    <property type="project" value="InterPro"/>
</dbReference>
<proteinExistence type="predicted"/>
<evidence type="ECO:0000313" key="2">
    <source>
        <dbReference type="Proteomes" id="UP000426246"/>
    </source>
</evidence>
<dbReference type="GO" id="GO:0005975">
    <property type="term" value="P:carbohydrate metabolic process"/>
    <property type="evidence" value="ECO:0007669"/>
    <property type="project" value="InterPro"/>
</dbReference>
<dbReference type="Proteomes" id="UP000426246">
    <property type="component" value="Chromosome"/>
</dbReference>
<keyword evidence="2" id="KW-1185">Reference proteome</keyword>
<reference evidence="2" key="1">
    <citation type="submission" date="2018-11" db="EMBL/GenBank/DDBJ databases">
        <title>Complete genome sequence of Paenibacillus sp. ML311-T8.</title>
        <authorList>
            <person name="Nam Y.-D."/>
            <person name="Kang J."/>
            <person name="Chung W.-H."/>
            <person name="Park Y.S."/>
        </authorList>
    </citation>
    <scope>NUCLEOTIDE SEQUENCE [LARGE SCALE GENOMIC DNA]</scope>
    <source>
        <strain evidence="2">ML311-T8</strain>
    </source>
</reference>
<dbReference type="InterPro" id="IPR011013">
    <property type="entry name" value="Gal_mutarotase_sf_dom"/>
</dbReference>
<dbReference type="Gene3D" id="2.70.98.10">
    <property type="match status" value="1"/>
</dbReference>
<dbReference type="EMBL" id="CP034235">
    <property type="protein sequence ID" value="QGQ94142.1"/>
    <property type="molecule type" value="Genomic_DNA"/>
</dbReference>
<accession>A0A6B8RF84</accession>
<protein>
    <recommendedName>
        <fullName evidence="3">Aldose 1-epimerase</fullName>
    </recommendedName>
</protein>
<dbReference type="AlphaFoldDB" id="A0A6B8RF84"/>